<accession>A0A017RZK1</accession>
<dbReference type="Gene3D" id="3.40.630.30">
    <property type="match status" value="1"/>
</dbReference>
<sequence length="202" mass="23098">MDKRLKMLALEPVTEADLPAITDLWYSAFGPSGFLELIPDTPNNRDWWNSANGHDLHHKPTAYYWKVVDTAQPSKPLIAYAKWDLESAEERGDRFPPWHADMNKKGCDDLFGKLEKQRSLLLGGTKNYYLDMLCTHPDYRGRGAGKMLVAWGCEQADKDRVSAYVDASRDGRPLYARYGFEDRTIDEHKAEGITSMVREPRS</sequence>
<dbReference type="CDD" id="cd04301">
    <property type="entry name" value="NAT_SF"/>
    <property type="match status" value="1"/>
</dbReference>
<dbReference type="InterPro" id="IPR052523">
    <property type="entry name" value="Trichothecene_AcTrans"/>
</dbReference>
<evidence type="ECO:0000313" key="2">
    <source>
        <dbReference type="EMBL" id="EYE90077.1"/>
    </source>
</evidence>
<dbReference type="STRING" id="1388766.A0A017RZK1"/>
<dbReference type="AlphaFoldDB" id="A0A017RZK1"/>
<keyword evidence="2" id="KW-0012">Acyltransferase</keyword>
<evidence type="ECO:0000313" key="3">
    <source>
        <dbReference type="Proteomes" id="UP000019804"/>
    </source>
</evidence>
<feature type="domain" description="N-acetyltransferase" evidence="1">
    <location>
        <begin position="66"/>
        <end position="202"/>
    </location>
</feature>
<dbReference type="PANTHER" id="PTHR42791">
    <property type="entry name" value="GNAT FAMILY ACETYLTRANSFERASE"/>
    <property type="match status" value="1"/>
</dbReference>
<dbReference type="SUPFAM" id="SSF55729">
    <property type="entry name" value="Acyl-CoA N-acyltransferases (Nat)"/>
    <property type="match status" value="1"/>
</dbReference>
<protein>
    <submittedName>
        <fullName evidence="2">Acyl-CoA N-acyltransferase</fullName>
    </submittedName>
</protein>
<dbReference type="EMBL" id="KK088475">
    <property type="protein sequence ID" value="EYE90077.1"/>
    <property type="molecule type" value="Genomic_DNA"/>
</dbReference>
<keyword evidence="3" id="KW-1185">Reference proteome</keyword>
<dbReference type="PROSITE" id="PS51186">
    <property type="entry name" value="GNAT"/>
    <property type="match status" value="1"/>
</dbReference>
<dbReference type="RefSeq" id="XP_040633767.1">
    <property type="nucleotide sequence ID" value="XM_040787298.1"/>
</dbReference>
<dbReference type="Proteomes" id="UP000019804">
    <property type="component" value="Unassembled WGS sequence"/>
</dbReference>
<gene>
    <name evidence="2" type="ORF">EURHEDRAFT_534572</name>
</gene>
<dbReference type="InterPro" id="IPR000182">
    <property type="entry name" value="GNAT_dom"/>
</dbReference>
<evidence type="ECO:0000259" key="1">
    <source>
        <dbReference type="PROSITE" id="PS51186"/>
    </source>
</evidence>
<dbReference type="GeneID" id="63702422"/>
<reference evidence="3" key="1">
    <citation type="journal article" date="2014" name="Nat. Commun.">
        <title>Genomic adaptations of the halophilic Dead Sea filamentous fungus Eurotium rubrum.</title>
        <authorList>
            <person name="Kis-Papo T."/>
            <person name="Weig A.R."/>
            <person name="Riley R."/>
            <person name="Persoh D."/>
            <person name="Salamov A."/>
            <person name="Sun H."/>
            <person name="Lipzen A."/>
            <person name="Wasser S.P."/>
            <person name="Rambold G."/>
            <person name="Grigoriev I.V."/>
            <person name="Nevo E."/>
        </authorList>
    </citation>
    <scope>NUCLEOTIDE SEQUENCE [LARGE SCALE GENOMIC DNA]</scope>
    <source>
        <strain evidence="3">CBS 135680</strain>
    </source>
</reference>
<dbReference type="InterPro" id="IPR016181">
    <property type="entry name" value="Acyl_CoA_acyltransferase"/>
</dbReference>
<name>A0A017RZK1_ASPRC</name>
<dbReference type="Pfam" id="PF13673">
    <property type="entry name" value="Acetyltransf_10"/>
    <property type="match status" value="1"/>
</dbReference>
<dbReference type="PANTHER" id="PTHR42791:SF1">
    <property type="entry name" value="N-ACETYLTRANSFERASE DOMAIN-CONTAINING PROTEIN"/>
    <property type="match status" value="1"/>
</dbReference>
<proteinExistence type="predicted"/>
<dbReference type="HOGENOM" id="CLU_060131_6_4_1"/>
<dbReference type="GO" id="GO:0016747">
    <property type="term" value="F:acyltransferase activity, transferring groups other than amino-acyl groups"/>
    <property type="evidence" value="ECO:0007669"/>
    <property type="project" value="InterPro"/>
</dbReference>
<dbReference type="OrthoDB" id="2115692at2759"/>
<keyword evidence="2" id="KW-0808">Transferase</keyword>
<organism evidence="2 3">
    <name type="scientific">Aspergillus ruber (strain CBS 135680)</name>
    <dbReference type="NCBI Taxonomy" id="1388766"/>
    <lineage>
        <taxon>Eukaryota</taxon>
        <taxon>Fungi</taxon>
        <taxon>Dikarya</taxon>
        <taxon>Ascomycota</taxon>
        <taxon>Pezizomycotina</taxon>
        <taxon>Eurotiomycetes</taxon>
        <taxon>Eurotiomycetidae</taxon>
        <taxon>Eurotiales</taxon>
        <taxon>Aspergillaceae</taxon>
        <taxon>Aspergillus</taxon>
        <taxon>Aspergillus subgen. Aspergillus</taxon>
    </lineage>
</organism>